<dbReference type="AlphaFoldDB" id="A0A160TGF9"/>
<reference evidence="2" key="1">
    <citation type="submission" date="2015-10" db="EMBL/GenBank/DDBJ databases">
        <authorList>
            <person name="Gilbert D.G."/>
        </authorList>
    </citation>
    <scope>NUCLEOTIDE SEQUENCE</scope>
</reference>
<name>A0A160TGF9_9ZZZZ</name>
<feature type="region of interest" description="Disordered" evidence="1">
    <location>
        <begin position="156"/>
        <end position="188"/>
    </location>
</feature>
<organism evidence="2">
    <name type="scientific">hydrothermal vent metagenome</name>
    <dbReference type="NCBI Taxonomy" id="652676"/>
    <lineage>
        <taxon>unclassified sequences</taxon>
        <taxon>metagenomes</taxon>
        <taxon>ecological metagenomes</taxon>
    </lineage>
</organism>
<sequence length="236" mass="27284">MKSLLFALFFICFAPSVWCDSTIQYDNTSQTYHFPEKILSSTELFNEFSSLSGIQIFYDPQVVVPDLLRGSNLSEDAVLRFLDQNFSIIKTFNDQKNIITLQVLPKGEYQRSTLIKANDDSSTPHLTDQSIAKLSTQESEQRQLVLKAKALREAARLDAQEKHEENRSRSKEEREAHEKKRLKKENELKNEAITELKKFKKTDPEIYDRLLMIHKSRYPNIEAELTDNSEGSSTDD</sequence>
<evidence type="ECO:0000256" key="1">
    <source>
        <dbReference type="SAM" id="MobiDB-lite"/>
    </source>
</evidence>
<protein>
    <submittedName>
        <fullName evidence="2">Uncharacterized protein</fullName>
    </submittedName>
</protein>
<dbReference type="EMBL" id="CZQC01000067">
    <property type="protein sequence ID" value="CUS42597.1"/>
    <property type="molecule type" value="Genomic_DNA"/>
</dbReference>
<gene>
    <name evidence="2" type="ORF">MGWOODY_Tha1920</name>
</gene>
<evidence type="ECO:0000313" key="2">
    <source>
        <dbReference type="EMBL" id="CUS42597.1"/>
    </source>
</evidence>
<proteinExistence type="predicted"/>
<accession>A0A160TGF9</accession>